<evidence type="ECO:0000313" key="2">
    <source>
        <dbReference type="EMBL" id="JAT48697.1"/>
    </source>
</evidence>
<dbReference type="InterPro" id="IPR038981">
    <property type="entry name" value="CID5/CID6"/>
</dbReference>
<dbReference type="PANTHER" id="PTHR37252">
    <property type="entry name" value="POLYADENYLATE-BINDING PROTEIN-INTERACTING PROTEIN 6"/>
    <property type="match status" value="1"/>
</dbReference>
<name>A0A1D1Y232_9ARAE</name>
<accession>A0A1D1Y232</accession>
<gene>
    <name evidence="2" type="primary">sufA</name>
    <name evidence="2" type="ORF">g.15590</name>
</gene>
<organism evidence="2">
    <name type="scientific">Anthurium amnicola</name>
    <dbReference type="NCBI Taxonomy" id="1678845"/>
    <lineage>
        <taxon>Eukaryota</taxon>
        <taxon>Viridiplantae</taxon>
        <taxon>Streptophyta</taxon>
        <taxon>Embryophyta</taxon>
        <taxon>Tracheophyta</taxon>
        <taxon>Spermatophyta</taxon>
        <taxon>Magnoliopsida</taxon>
        <taxon>Liliopsida</taxon>
        <taxon>Araceae</taxon>
        <taxon>Pothoideae</taxon>
        <taxon>Potheae</taxon>
        <taxon>Anthurium</taxon>
    </lineage>
</organism>
<feature type="compositionally biased region" description="Polar residues" evidence="1">
    <location>
        <begin position="215"/>
        <end position="226"/>
    </location>
</feature>
<reference evidence="2" key="1">
    <citation type="submission" date="2015-07" db="EMBL/GenBank/DDBJ databases">
        <title>Transcriptome Assembly of Anthurium amnicola.</title>
        <authorList>
            <person name="Suzuki J."/>
        </authorList>
    </citation>
    <scope>NUCLEOTIDE SEQUENCE</scope>
</reference>
<dbReference type="PANTHER" id="PTHR37252:SF3">
    <property type="entry name" value="POLYADENYLATE-BINDING PROTEIN-INTERACTING PROTEIN 6"/>
    <property type="match status" value="1"/>
</dbReference>
<dbReference type="EMBL" id="GDJX01019239">
    <property type="protein sequence ID" value="JAT48697.1"/>
    <property type="molecule type" value="Transcribed_RNA"/>
</dbReference>
<dbReference type="AlphaFoldDB" id="A0A1D1Y232"/>
<evidence type="ECO:0000256" key="1">
    <source>
        <dbReference type="SAM" id="MobiDB-lite"/>
    </source>
</evidence>
<sequence>MSLLCLDTRVVTRSITRSPPVPKNSSQLCEMDKPKFFLNPNAAPFIPKLKKASEVGFEKENMDPIVMFHDSATHEETVVHEAFNPAWQLSTDVTENLLIFDEDSEWRDYQTLDPEDQVPQYDTMGIGKQDLDDGSQIAQEYLSSLFPNFSVESVNEVYRACGNVVEAKFLLEQLEGHDDKSQSLFDDLHSSGTASSSCHNDTLSDAVSPPDSEAVQYQNSADAYST</sequence>
<protein>
    <submittedName>
        <fullName evidence="2">Protein SufA</fullName>
    </submittedName>
</protein>
<feature type="region of interest" description="Disordered" evidence="1">
    <location>
        <begin position="185"/>
        <end position="226"/>
    </location>
</feature>
<feature type="compositionally biased region" description="Polar residues" evidence="1">
    <location>
        <begin position="190"/>
        <end position="205"/>
    </location>
</feature>
<proteinExistence type="predicted"/>